<dbReference type="GO" id="GO:0018580">
    <property type="term" value="F:nitronate monooxygenase activity"/>
    <property type="evidence" value="ECO:0007669"/>
    <property type="project" value="InterPro"/>
</dbReference>
<gene>
    <name evidence="4" type="ORF">FISHEDRAFT_69354</name>
</gene>
<proteinExistence type="predicted"/>
<dbReference type="InterPro" id="IPR013785">
    <property type="entry name" value="Aldolase_TIM"/>
</dbReference>
<sequence>MAGGSGGALAAQCSLGGGFGFIAAGYDDPDALASEIGLARTQLGLSADQPVPVGVGFFGWKLDKSPAEGEAQLRTALQNRVRAIWLAFGSDLGRWVAFVRAYDQANHARTIIFIQTSSPDEAYTALNDWGVDFVVAQGIEAGGHGPAAAPPVLTLIEKMRTRCGPEAPILAAGGIVTGAQVADVLAKGACGAVLGTRFLVSPESLYSNKQRDALIRAASEDTVRSKGFDAARGTLDWPAGIDGRGLRNKTIEDYENGVSMPDLQKEYRAAAVEGDTSRIIVWAGSGVGHLRTIQPAKEIMINIREEYARYHESA</sequence>
<dbReference type="Gene3D" id="3.20.20.70">
    <property type="entry name" value="Aldolase class I"/>
    <property type="match status" value="1"/>
</dbReference>
<dbReference type="InterPro" id="IPR001295">
    <property type="entry name" value="Dihydroorotate_DH_CS"/>
</dbReference>
<name>A0A0D7ANK2_9AGAR</name>
<dbReference type="Proteomes" id="UP000054144">
    <property type="component" value="Unassembled WGS sequence"/>
</dbReference>
<keyword evidence="5" id="KW-1185">Reference proteome</keyword>
<dbReference type="PANTHER" id="PTHR32332">
    <property type="entry name" value="2-NITROPROPANE DIOXYGENASE"/>
    <property type="match status" value="1"/>
</dbReference>
<dbReference type="EMBL" id="KN881629">
    <property type="protein sequence ID" value="KIY52891.1"/>
    <property type="molecule type" value="Genomic_DNA"/>
</dbReference>
<dbReference type="PROSITE" id="PS00912">
    <property type="entry name" value="DHODEHASE_2"/>
    <property type="match status" value="1"/>
</dbReference>
<evidence type="ECO:0000313" key="5">
    <source>
        <dbReference type="Proteomes" id="UP000054144"/>
    </source>
</evidence>
<keyword evidence="3" id="KW-0560">Oxidoreductase</keyword>
<evidence type="ECO:0000256" key="2">
    <source>
        <dbReference type="ARBA" id="ARBA00022643"/>
    </source>
</evidence>
<dbReference type="Pfam" id="PF03060">
    <property type="entry name" value="NMO"/>
    <property type="match status" value="1"/>
</dbReference>
<evidence type="ECO:0000256" key="1">
    <source>
        <dbReference type="ARBA" id="ARBA00022630"/>
    </source>
</evidence>
<dbReference type="InterPro" id="IPR004136">
    <property type="entry name" value="NMO"/>
</dbReference>
<reference evidence="4 5" key="1">
    <citation type="journal article" date="2015" name="Fungal Genet. Biol.">
        <title>Evolution of novel wood decay mechanisms in Agaricales revealed by the genome sequences of Fistulina hepatica and Cylindrobasidium torrendii.</title>
        <authorList>
            <person name="Floudas D."/>
            <person name="Held B.W."/>
            <person name="Riley R."/>
            <person name="Nagy L.G."/>
            <person name="Koehler G."/>
            <person name="Ransdell A.S."/>
            <person name="Younus H."/>
            <person name="Chow J."/>
            <person name="Chiniquy J."/>
            <person name="Lipzen A."/>
            <person name="Tritt A."/>
            <person name="Sun H."/>
            <person name="Haridas S."/>
            <person name="LaButti K."/>
            <person name="Ohm R.A."/>
            <person name="Kues U."/>
            <person name="Blanchette R.A."/>
            <person name="Grigoriev I.V."/>
            <person name="Minto R.E."/>
            <person name="Hibbett D.S."/>
        </authorList>
    </citation>
    <scope>NUCLEOTIDE SEQUENCE [LARGE SCALE GENOMIC DNA]</scope>
    <source>
        <strain evidence="4 5">ATCC 64428</strain>
    </source>
</reference>
<protein>
    <submittedName>
        <fullName evidence="4">NPD-domain-containing protein</fullName>
    </submittedName>
</protein>
<dbReference type="AlphaFoldDB" id="A0A0D7ANK2"/>
<keyword evidence="1" id="KW-0285">Flavoprotein</keyword>
<dbReference type="CDD" id="cd04730">
    <property type="entry name" value="NPD_like"/>
    <property type="match status" value="1"/>
</dbReference>
<dbReference type="GO" id="GO:0006207">
    <property type="term" value="P:'de novo' pyrimidine nucleobase biosynthetic process"/>
    <property type="evidence" value="ECO:0007669"/>
    <property type="project" value="InterPro"/>
</dbReference>
<dbReference type="GO" id="GO:0016627">
    <property type="term" value="F:oxidoreductase activity, acting on the CH-CH group of donors"/>
    <property type="evidence" value="ECO:0007669"/>
    <property type="project" value="InterPro"/>
</dbReference>
<dbReference type="OrthoDB" id="2349068at2759"/>
<evidence type="ECO:0000313" key="4">
    <source>
        <dbReference type="EMBL" id="KIY52891.1"/>
    </source>
</evidence>
<dbReference type="SUPFAM" id="SSF51412">
    <property type="entry name" value="Inosine monophosphate dehydrogenase (IMPDH)"/>
    <property type="match status" value="1"/>
</dbReference>
<accession>A0A0D7ANK2</accession>
<organism evidence="4 5">
    <name type="scientific">Fistulina hepatica ATCC 64428</name>
    <dbReference type="NCBI Taxonomy" id="1128425"/>
    <lineage>
        <taxon>Eukaryota</taxon>
        <taxon>Fungi</taxon>
        <taxon>Dikarya</taxon>
        <taxon>Basidiomycota</taxon>
        <taxon>Agaricomycotina</taxon>
        <taxon>Agaricomycetes</taxon>
        <taxon>Agaricomycetidae</taxon>
        <taxon>Agaricales</taxon>
        <taxon>Fistulinaceae</taxon>
        <taxon>Fistulina</taxon>
    </lineage>
</organism>
<evidence type="ECO:0000256" key="3">
    <source>
        <dbReference type="ARBA" id="ARBA00023002"/>
    </source>
</evidence>
<keyword evidence="2" id="KW-0288">FMN</keyword>
<dbReference type="PANTHER" id="PTHR32332:SF31">
    <property type="entry name" value="2-NITROPROPANE DIOXYGENASE FAMILY, PUTATIVE (AFU_ORTHOLOGUE AFUA_2G09850)-RELATED"/>
    <property type="match status" value="1"/>
</dbReference>